<gene>
    <name evidence="1" type="ORF">Tci_830652</name>
</gene>
<dbReference type="EMBL" id="BKCJ010978537">
    <property type="protein sequence ID" value="GFC58682.1"/>
    <property type="molecule type" value="Genomic_DNA"/>
</dbReference>
<dbReference type="AlphaFoldDB" id="A0A699Q1J5"/>
<name>A0A699Q1J5_TANCI</name>
<protein>
    <submittedName>
        <fullName evidence="1">Uncharacterized protein</fullName>
    </submittedName>
</protein>
<accession>A0A699Q1J5</accession>
<reference evidence="1" key="1">
    <citation type="journal article" date="2019" name="Sci. Rep.">
        <title>Draft genome of Tanacetum cinerariifolium, the natural source of mosquito coil.</title>
        <authorList>
            <person name="Yamashiro T."/>
            <person name="Shiraishi A."/>
            <person name="Satake H."/>
            <person name="Nakayama K."/>
        </authorList>
    </citation>
    <scope>NUCLEOTIDE SEQUENCE</scope>
</reference>
<comment type="caution">
    <text evidence="1">The sequence shown here is derived from an EMBL/GenBank/DDBJ whole genome shotgun (WGS) entry which is preliminary data.</text>
</comment>
<proteinExistence type="predicted"/>
<sequence>MVDVSTQEPIVAEVSTEVIGQEDESTPTDGQFFYNDEGIDTAYEIEYDVQSSEDAGTDDDDDVDKDFLVDEENEIVEHDVDVHLFGISMDLPVYNIGVNNIGPDDVLEGEDMNVINANGFDSDPGNDEEKNYRKGRLVELRTEMAGVISAIG</sequence>
<evidence type="ECO:0000313" key="1">
    <source>
        <dbReference type="EMBL" id="GFC58682.1"/>
    </source>
</evidence>
<organism evidence="1">
    <name type="scientific">Tanacetum cinerariifolium</name>
    <name type="common">Dalmatian daisy</name>
    <name type="synonym">Chrysanthemum cinerariifolium</name>
    <dbReference type="NCBI Taxonomy" id="118510"/>
    <lineage>
        <taxon>Eukaryota</taxon>
        <taxon>Viridiplantae</taxon>
        <taxon>Streptophyta</taxon>
        <taxon>Embryophyta</taxon>
        <taxon>Tracheophyta</taxon>
        <taxon>Spermatophyta</taxon>
        <taxon>Magnoliopsida</taxon>
        <taxon>eudicotyledons</taxon>
        <taxon>Gunneridae</taxon>
        <taxon>Pentapetalae</taxon>
        <taxon>asterids</taxon>
        <taxon>campanulids</taxon>
        <taxon>Asterales</taxon>
        <taxon>Asteraceae</taxon>
        <taxon>Asteroideae</taxon>
        <taxon>Anthemideae</taxon>
        <taxon>Anthemidinae</taxon>
        <taxon>Tanacetum</taxon>
    </lineage>
</organism>